<evidence type="ECO:0000256" key="4">
    <source>
        <dbReference type="ARBA" id="ARBA00022806"/>
    </source>
</evidence>
<dbReference type="PANTHER" id="PTHR11070">
    <property type="entry name" value="UVRD / RECB / PCRA DNA HELICASE FAMILY MEMBER"/>
    <property type="match status" value="1"/>
</dbReference>
<name>A0ABW8T9U1_9CLOT</name>
<dbReference type="InterPro" id="IPR014016">
    <property type="entry name" value="UvrD-like_ATP-bd"/>
</dbReference>
<comment type="caution">
    <text evidence="14">The sequence shown here is derived from an EMBL/GenBank/DDBJ whole genome shotgun (WGS) entry which is preliminary data.</text>
</comment>
<protein>
    <recommendedName>
        <fullName evidence="9">DNA 3'-5' helicase</fullName>
        <ecNumber evidence="9">5.6.2.4</ecNumber>
    </recommendedName>
</protein>
<dbReference type="InterPro" id="IPR013986">
    <property type="entry name" value="DExx_box_DNA_helicase_dom_sf"/>
</dbReference>
<keyword evidence="7" id="KW-0413">Isomerase</keyword>
<dbReference type="EMBL" id="JBJHZZ010000009">
    <property type="protein sequence ID" value="MFL0247814.1"/>
    <property type="molecule type" value="Genomic_DNA"/>
</dbReference>
<keyword evidence="15" id="KW-1185">Reference proteome</keyword>
<feature type="binding site" evidence="11">
    <location>
        <begin position="44"/>
        <end position="51"/>
    </location>
    <ligand>
        <name>ATP</name>
        <dbReference type="ChEBI" id="CHEBI:30616"/>
    </ligand>
</feature>
<evidence type="ECO:0000256" key="2">
    <source>
        <dbReference type="ARBA" id="ARBA00022741"/>
    </source>
</evidence>
<evidence type="ECO:0000256" key="3">
    <source>
        <dbReference type="ARBA" id="ARBA00022801"/>
    </source>
</evidence>
<keyword evidence="2 11" id="KW-0547">Nucleotide-binding</keyword>
<evidence type="ECO:0000256" key="9">
    <source>
        <dbReference type="ARBA" id="ARBA00034808"/>
    </source>
</evidence>
<dbReference type="CDD" id="cd17932">
    <property type="entry name" value="DEXQc_UvrD"/>
    <property type="match status" value="1"/>
</dbReference>
<feature type="domain" description="UvrD-like helicase ATP-binding" evidence="12">
    <location>
        <begin position="23"/>
        <end position="337"/>
    </location>
</feature>
<feature type="domain" description="UvrD-like helicase C-terminal" evidence="13">
    <location>
        <begin position="338"/>
        <end position="606"/>
    </location>
</feature>
<evidence type="ECO:0000313" key="15">
    <source>
        <dbReference type="Proteomes" id="UP001623591"/>
    </source>
</evidence>
<comment type="catalytic activity">
    <reaction evidence="8">
        <text>Couples ATP hydrolysis with the unwinding of duplex DNA by translocating in the 3'-5' direction.</text>
        <dbReference type="EC" id="5.6.2.4"/>
    </reaction>
</comment>
<dbReference type="Pfam" id="PF13361">
    <property type="entry name" value="UvrD_C"/>
    <property type="match status" value="1"/>
</dbReference>
<accession>A0ABW8T9U1</accession>
<dbReference type="PROSITE" id="PS51198">
    <property type="entry name" value="UVRD_HELICASE_ATP_BIND"/>
    <property type="match status" value="1"/>
</dbReference>
<reference evidence="14 15" key="1">
    <citation type="submission" date="2024-11" db="EMBL/GenBank/DDBJ databases">
        <authorList>
            <person name="Heng Y.C."/>
            <person name="Lim A.C.H."/>
            <person name="Lee J.K.Y."/>
            <person name="Kittelmann S."/>
        </authorList>
    </citation>
    <scope>NUCLEOTIDE SEQUENCE [LARGE SCALE GENOMIC DNA]</scope>
    <source>
        <strain evidence="14 15">WILCCON 0185</strain>
    </source>
</reference>
<evidence type="ECO:0000313" key="14">
    <source>
        <dbReference type="EMBL" id="MFL0247814.1"/>
    </source>
</evidence>
<dbReference type="Pfam" id="PF00580">
    <property type="entry name" value="UvrD-helicase"/>
    <property type="match status" value="2"/>
</dbReference>
<dbReference type="InterPro" id="IPR027417">
    <property type="entry name" value="P-loop_NTPase"/>
</dbReference>
<evidence type="ECO:0000256" key="8">
    <source>
        <dbReference type="ARBA" id="ARBA00034617"/>
    </source>
</evidence>
<keyword evidence="5 11" id="KW-0067">ATP-binding</keyword>
<evidence type="ECO:0000256" key="6">
    <source>
        <dbReference type="ARBA" id="ARBA00023125"/>
    </source>
</evidence>
<evidence type="ECO:0000256" key="10">
    <source>
        <dbReference type="ARBA" id="ARBA00048988"/>
    </source>
</evidence>
<dbReference type="Gene3D" id="1.10.10.160">
    <property type="match status" value="1"/>
</dbReference>
<dbReference type="GO" id="GO:0004386">
    <property type="term" value="F:helicase activity"/>
    <property type="evidence" value="ECO:0007669"/>
    <property type="project" value="UniProtKB-KW"/>
</dbReference>
<dbReference type="EC" id="5.6.2.4" evidence="9"/>
<proteinExistence type="inferred from homology"/>
<sequence length="735" mass="85673">MLKENILREFYFLRDKIIEKDFGYLDKEQRAAVLSNDRNVMVSACPGSGKTTVLINKVLYLVKYGLIYNSNCVPRNLSYEVIEVMKLYLENGKEELREEDIRKLNDTLSEKAVNPNNIIVITFTKAAAENMKKRFENLSCGRKAPFFGTFHGLFYKLLIRNEGQIKIIEGNETFKIISKTLTRYTDEVSEEKVNEIKNYISIFKVSSIQLEEFEPNIDKSIFIKCFDAYEDYKNTHNLLDFDDLQLNFKKLLIKSPKILNTYRRSFHHLLVDEFQDCDEMQMQILTMLNETNSIFAVGDEDQCIYSFRGSRPEFMVNFNSLFEKGKSLFLSTNYRSTENIIDISNTLIKNNINRNTKNMFPSKNKKKKTESNNFYDENSEGDFIANEIITLNLREGYSYKDHAVLYRTNIESRSIVDALLRKKLPFKLLDKEYNFFEHFICKDIIAYLKLSIFPDDAYSFIRVINKPFRYVSKISLEKLKESNVKYNCFEAVKNMETTPVFQMKNLDKLYKSIAHLNKMTLEGAVQFIINDLGYEEHLELYCKKFKLKLSDLLDIIEEFKESVKPYNTIIAFLSHVEEVKEELKKAKSSFGEENAVILSTIHGVKGMEFKNVFIMNCVEDLLPHKNSIEEGIEEERRLFYVGITRAIDNIYFCIPRNIRGNSKKCSRFIEEIGISTIESLSEIYVNGDIVVHQSFGKGKVIALKDNVIEIAFENSISRKFDINILHNNGILKKLS</sequence>
<dbReference type="RefSeq" id="WP_406770244.1">
    <property type="nucleotide sequence ID" value="NZ_JBJHZZ010000009.1"/>
</dbReference>
<dbReference type="GO" id="GO:0016787">
    <property type="term" value="F:hydrolase activity"/>
    <property type="evidence" value="ECO:0007669"/>
    <property type="project" value="UniProtKB-KW"/>
</dbReference>
<dbReference type="Proteomes" id="UP001623591">
    <property type="component" value="Unassembled WGS sequence"/>
</dbReference>
<evidence type="ECO:0000256" key="1">
    <source>
        <dbReference type="ARBA" id="ARBA00009922"/>
    </source>
</evidence>
<evidence type="ECO:0000256" key="5">
    <source>
        <dbReference type="ARBA" id="ARBA00022840"/>
    </source>
</evidence>
<comment type="similarity">
    <text evidence="1">Belongs to the helicase family. UvrD subfamily.</text>
</comment>
<dbReference type="SUPFAM" id="SSF52540">
    <property type="entry name" value="P-loop containing nucleoside triphosphate hydrolases"/>
    <property type="match status" value="1"/>
</dbReference>
<dbReference type="InterPro" id="IPR000212">
    <property type="entry name" value="DNA_helicase_UvrD/REP"/>
</dbReference>
<evidence type="ECO:0000259" key="12">
    <source>
        <dbReference type="PROSITE" id="PS51198"/>
    </source>
</evidence>
<evidence type="ECO:0000259" key="13">
    <source>
        <dbReference type="PROSITE" id="PS51217"/>
    </source>
</evidence>
<evidence type="ECO:0000256" key="11">
    <source>
        <dbReference type="PROSITE-ProRule" id="PRU00560"/>
    </source>
</evidence>
<keyword evidence="3 11" id="KW-0378">Hydrolase</keyword>
<dbReference type="Gene3D" id="1.10.486.10">
    <property type="entry name" value="PCRA, domain 4"/>
    <property type="match status" value="1"/>
</dbReference>
<gene>
    <name evidence="14" type="ORF">ACJDUG_12615</name>
</gene>
<evidence type="ECO:0000256" key="7">
    <source>
        <dbReference type="ARBA" id="ARBA00023235"/>
    </source>
</evidence>
<organism evidence="14 15">
    <name type="scientific">Candidatus Clostridium stratigraminis</name>
    <dbReference type="NCBI Taxonomy" id="3381661"/>
    <lineage>
        <taxon>Bacteria</taxon>
        <taxon>Bacillati</taxon>
        <taxon>Bacillota</taxon>
        <taxon>Clostridia</taxon>
        <taxon>Eubacteriales</taxon>
        <taxon>Clostridiaceae</taxon>
        <taxon>Clostridium</taxon>
    </lineage>
</organism>
<keyword evidence="4 11" id="KW-0347">Helicase</keyword>
<dbReference type="InterPro" id="IPR014017">
    <property type="entry name" value="DNA_helicase_UvrD-like_C"/>
</dbReference>
<keyword evidence="6" id="KW-0238">DNA-binding</keyword>
<dbReference type="Gene3D" id="3.40.50.300">
    <property type="entry name" value="P-loop containing nucleotide triphosphate hydrolases"/>
    <property type="match status" value="3"/>
</dbReference>
<comment type="catalytic activity">
    <reaction evidence="10">
        <text>ATP + H2O = ADP + phosphate + H(+)</text>
        <dbReference type="Rhea" id="RHEA:13065"/>
        <dbReference type="ChEBI" id="CHEBI:15377"/>
        <dbReference type="ChEBI" id="CHEBI:15378"/>
        <dbReference type="ChEBI" id="CHEBI:30616"/>
        <dbReference type="ChEBI" id="CHEBI:43474"/>
        <dbReference type="ChEBI" id="CHEBI:456216"/>
        <dbReference type="EC" id="5.6.2.4"/>
    </reaction>
</comment>
<dbReference type="PROSITE" id="PS51217">
    <property type="entry name" value="UVRD_HELICASE_CTER"/>
    <property type="match status" value="1"/>
</dbReference>
<dbReference type="PANTHER" id="PTHR11070:SF2">
    <property type="entry name" value="ATP-DEPENDENT DNA HELICASE SRS2"/>
    <property type="match status" value="1"/>
</dbReference>